<dbReference type="EMBL" id="CP134537">
    <property type="protein sequence ID" value="WNH11051.1"/>
    <property type="molecule type" value="Genomic_DNA"/>
</dbReference>
<evidence type="ECO:0000313" key="3">
    <source>
        <dbReference type="Proteomes" id="UP001302806"/>
    </source>
</evidence>
<proteinExistence type="predicted"/>
<dbReference type="Pfam" id="PF17829">
    <property type="entry name" value="GH115_C"/>
    <property type="match status" value="1"/>
</dbReference>
<dbReference type="Gene3D" id="2.60.120.1620">
    <property type="match status" value="1"/>
</dbReference>
<organism evidence="2 3">
    <name type="scientific">Thalassobellus suaedae</name>
    <dbReference type="NCBI Taxonomy" id="3074124"/>
    <lineage>
        <taxon>Bacteria</taxon>
        <taxon>Pseudomonadati</taxon>
        <taxon>Bacteroidota</taxon>
        <taxon>Flavobacteriia</taxon>
        <taxon>Flavobacteriales</taxon>
        <taxon>Flavobacteriaceae</taxon>
        <taxon>Thalassobellus</taxon>
    </lineage>
</organism>
<protein>
    <recommendedName>
        <fullName evidence="1">Gylcosyl hydrolase 115 C-terminal domain-containing protein</fullName>
    </recommendedName>
</protein>
<dbReference type="RefSeq" id="WP_415867241.1">
    <property type="nucleotide sequence ID" value="NZ_CP134537.1"/>
</dbReference>
<name>A0ABY9XYK4_9FLAO</name>
<evidence type="ECO:0000259" key="1">
    <source>
        <dbReference type="Pfam" id="PF17829"/>
    </source>
</evidence>
<dbReference type="PANTHER" id="PTHR37842:SF2">
    <property type="entry name" value="GYLCOSYL HYDROLASE 115 C-TERMINAL DOMAIN-CONTAINING PROTEIN"/>
    <property type="match status" value="1"/>
</dbReference>
<sequence length="343" mass="38597">MQPRFLPVFSKPVYSVVDSKEKPALGLALEGYEIEVNHDIVNSYADVLPVFNSYTDNHYFIDVFLKGKGNVEWKAIPKNDWIKISETKGVLTNESGKQQKRLWVSIDWDKVPKGENQKEAPLGHDFQLIPPSYKVNSAIDFVSGDHTVTIGVSVYNPKFEALEDFSGFVEDKGFVSINAENFSRKVNGLEASWELFEGLGYTGKVITALPRSVNSETDLKLIQQNSPLLEYDFYAFNFGEVDVRMQAVPTHANYEGRGVRCAVAIDDAEPVIVDFQTFGRSDTWKQNVLKNASVQSVKQIVNKAGKHTLKIWMVDSGVMIDQILIDLGGWKKSYAFPKETIKK</sequence>
<evidence type="ECO:0000313" key="2">
    <source>
        <dbReference type="EMBL" id="WNH11051.1"/>
    </source>
</evidence>
<gene>
    <name evidence="2" type="ORF">RHP51_19120</name>
</gene>
<dbReference type="PANTHER" id="PTHR37842">
    <property type="match status" value="1"/>
</dbReference>
<reference evidence="2 3" key="1">
    <citation type="submission" date="2023-09" db="EMBL/GenBank/DDBJ databases">
        <title>Thalassobella suaedae gen. nov., sp. nov., a marine bacterium of the family Flavobacteriaceae isolated from a halophyte Suaeda japonica.</title>
        <authorList>
            <person name="Lee S.Y."/>
            <person name="Hwang C.Y."/>
        </authorList>
    </citation>
    <scope>NUCLEOTIDE SEQUENCE [LARGE SCALE GENOMIC DNA]</scope>
    <source>
        <strain evidence="2 3">HL-DH14</strain>
    </source>
</reference>
<accession>A0ABY9XYK4</accession>
<feature type="domain" description="Gylcosyl hydrolase 115 C-terminal" evidence="1">
    <location>
        <begin position="167"/>
        <end position="339"/>
    </location>
</feature>
<dbReference type="Proteomes" id="UP001302806">
    <property type="component" value="Chromosome"/>
</dbReference>
<dbReference type="InterPro" id="IPR041437">
    <property type="entry name" value="GH115_C"/>
</dbReference>